<feature type="domain" description="YoaR-like putative peptidoglycan binding" evidence="2">
    <location>
        <begin position="75"/>
        <end position="188"/>
    </location>
</feature>
<evidence type="ECO:0000256" key="1">
    <source>
        <dbReference type="SAM" id="Phobius"/>
    </source>
</evidence>
<dbReference type="Proteomes" id="UP000176740">
    <property type="component" value="Unassembled WGS sequence"/>
</dbReference>
<keyword evidence="1" id="KW-0472">Membrane</keyword>
<sequence>MTHLIKTLLVSSIILIILFVIYSFFFINKTLPNTYFGNLSVSGKNEDQVDKIITNYIDNYTKQMINISCGSKNVEVSLADLGVNYDAGSSVSKVYQNPKKVNFGQFIKNYLSALVFRTYVNPSYDLNYSQLNNKLDALLSPYEKAPRDSTIIFDAHEPKISKSSNGIVVDRIKIIKDIITNLEGLSSERIIASYINSQSSIKESQAEQALEKVKALNNQNIILYYEQEKWPVSSDVLLNLLEFSPSDQDINGYLTLEIGGSKISIKDIDISDKTQPILQVRLNNEKISLLISDIASYIDKQTADATIEFDGQKVTSFTPASDGQQLNQTLAKNLILEKISVDNLHPEKNISILLPVEVTRAKIANKEINSLGVRELIGTGVSYFAGSIPNRKFNIELGAKLISGTLIAPGETFSFNKLVGPVSREQGFKQAYVINKGRTVLDDGGGICQVSTTVFRAVLNSGLPIVKRTAHAYRVGYYEQKGFKPGFDATIFSPSVDLQFKNDTANHILVQAKVDTANAKLQVDIYGTSDGRKVEISNAVVSNITPAPPPLYQDDPTLPKGTVKQVDFEAQGATSVFSRKVYKGDQVIIDETIRSNFRPWQAVYLVGTGG</sequence>
<proteinExistence type="predicted"/>
<comment type="caution">
    <text evidence="3">The sequence shown here is derived from an EMBL/GenBank/DDBJ whole genome shotgun (WGS) entry which is preliminary data.</text>
</comment>
<dbReference type="PANTHER" id="PTHR35788:SF1">
    <property type="entry name" value="EXPORTED PROTEIN"/>
    <property type="match status" value="1"/>
</dbReference>
<dbReference type="AlphaFoldDB" id="A0A1F5H2C5"/>
<feature type="transmembrane region" description="Helical" evidence="1">
    <location>
        <begin position="7"/>
        <end position="27"/>
    </location>
</feature>
<accession>A0A1F5H2C5</accession>
<dbReference type="PANTHER" id="PTHR35788">
    <property type="entry name" value="EXPORTED PROTEIN-RELATED"/>
    <property type="match status" value="1"/>
</dbReference>
<dbReference type="InterPro" id="IPR022029">
    <property type="entry name" value="YoaR-like_PG-bd"/>
</dbReference>
<gene>
    <name evidence="3" type="ORF">A3A49_00045</name>
</gene>
<dbReference type="EMBL" id="MFBO01000014">
    <property type="protein sequence ID" value="OGD98214.1"/>
    <property type="molecule type" value="Genomic_DNA"/>
</dbReference>
<evidence type="ECO:0000313" key="4">
    <source>
        <dbReference type="Proteomes" id="UP000176740"/>
    </source>
</evidence>
<organism evidence="3 4">
    <name type="scientific">Candidatus Curtissbacteria bacterium RIFCSPLOWO2_01_FULL_38_11b</name>
    <dbReference type="NCBI Taxonomy" id="1797725"/>
    <lineage>
        <taxon>Bacteria</taxon>
        <taxon>Candidatus Curtissiibacteriota</taxon>
    </lineage>
</organism>
<dbReference type="Pfam" id="PF12229">
    <property type="entry name" value="PG_binding_4"/>
    <property type="match status" value="2"/>
</dbReference>
<keyword evidence="1" id="KW-0812">Transmembrane</keyword>
<protein>
    <recommendedName>
        <fullName evidence="2">YoaR-like putative peptidoglycan binding domain-containing protein</fullName>
    </recommendedName>
</protein>
<evidence type="ECO:0000313" key="3">
    <source>
        <dbReference type="EMBL" id="OGD98214.1"/>
    </source>
</evidence>
<name>A0A1F5H2C5_9BACT</name>
<dbReference type="InterPro" id="IPR052913">
    <property type="entry name" value="Glycopeptide_resist_protein"/>
</dbReference>
<keyword evidence="1" id="KW-1133">Transmembrane helix</keyword>
<dbReference type="STRING" id="1797725.A3A49_00045"/>
<dbReference type="Pfam" id="PF04294">
    <property type="entry name" value="VanW"/>
    <property type="match status" value="1"/>
</dbReference>
<dbReference type="InterPro" id="IPR007391">
    <property type="entry name" value="Vancomycin_resist_VanW"/>
</dbReference>
<feature type="domain" description="YoaR-like putative peptidoglycan binding" evidence="2">
    <location>
        <begin position="278"/>
        <end position="340"/>
    </location>
</feature>
<reference evidence="3 4" key="1">
    <citation type="journal article" date="2016" name="Nat. Commun.">
        <title>Thousands of microbial genomes shed light on interconnected biogeochemical processes in an aquifer system.</title>
        <authorList>
            <person name="Anantharaman K."/>
            <person name="Brown C.T."/>
            <person name="Hug L.A."/>
            <person name="Sharon I."/>
            <person name="Castelle C.J."/>
            <person name="Probst A.J."/>
            <person name="Thomas B.C."/>
            <person name="Singh A."/>
            <person name="Wilkins M.J."/>
            <person name="Karaoz U."/>
            <person name="Brodie E.L."/>
            <person name="Williams K.H."/>
            <person name="Hubbard S.S."/>
            <person name="Banfield J.F."/>
        </authorList>
    </citation>
    <scope>NUCLEOTIDE SEQUENCE [LARGE SCALE GENOMIC DNA]</scope>
</reference>
<evidence type="ECO:0000259" key="2">
    <source>
        <dbReference type="Pfam" id="PF12229"/>
    </source>
</evidence>